<dbReference type="InterPro" id="IPR043128">
    <property type="entry name" value="Rev_trsase/Diguanyl_cyclase"/>
</dbReference>
<dbReference type="InterPro" id="IPR050469">
    <property type="entry name" value="Diguanylate_Cyclase"/>
</dbReference>
<dbReference type="InterPro" id="IPR029787">
    <property type="entry name" value="Nucleotide_cyclase"/>
</dbReference>
<dbReference type="PROSITE" id="PS50902">
    <property type="entry name" value="FLAVODOXIN_LIKE"/>
    <property type="match status" value="1"/>
</dbReference>
<feature type="transmembrane region" description="Helical" evidence="1">
    <location>
        <begin position="62"/>
        <end position="82"/>
    </location>
</feature>
<feature type="transmembrane region" description="Helical" evidence="1">
    <location>
        <begin position="150"/>
        <end position="172"/>
    </location>
</feature>
<feature type="transmembrane region" description="Helical" evidence="1">
    <location>
        <begin position="184"/>
        <end position="207"/>
    </location>
</feature>
<proteinExistence type="predicted"/>
<evidence type="ECO:0000259" key="3">
    <source>
        <dbReference type="PROSITE" id="PS50902"/>
    </source>
</evidence>
<dbReference type="InterPro" id="IPR000160">
    <property type="entry name" value="GGDEF_dom"/>
</dbReference>
<dbReference type="CDD" id="cd01949">
    <property type="entry name" value="GGDEF"/>
    <property type="match status" value="1"/>
</dbReference>
<dbReference type="RefSeq" id="WP_058930530.1">
    <property type="nucleotide sequence ID" value="NZ_CP013747.1"/>
</dbReference>
<dbReference type="InterPro" id="IPR008254">
    <property type="entry name" value="Flavodoxin/NO_synth"/>
</dbReference>
<feature type="domain" description="GGDEF" evidence="2">
    <location>
        <begin position="250"/>
        <end position="381"/>
    </location>
</feature>
<feature type="transmembrane region" description="Helical" evidence="1">
    <location>
        <begin position="37"/>
        <end position="56"/>
    </location>
</feature>
<dbReference type="PROSITE" id="PS50887">
    <property type="entry name" value="GGDEF"/>
    <property type="match status" value="1"/>
</dbReference>
<dbReference type="SMART" id="SM00267">
    <property type="entry name" value="GGDEF"/>
    <property type="match status" value="1"/>
</dbReference>
<dbReference type="GO" id="GO:0010181">
    <property type="term" value="F:FMN binding"/>
    <property type="evidence" value="ECO:0007669"/>
    <property type="project" value="InterPro"/>
</dbReference>
<protein>
    <submittedName>
        <fullName evidence="4">Diguanylate cyclase</fullName>
    </submittedName>
</protein>
<evidence type="ECO:0000256" key="1">
    <source>
        <dbReference type="SAM" id="Phobius"/>
    </source>
</evidence>
<feature type="transmembrane region" description="Helical" evidence="1">
    <location>
        <begin position="116"/>
        <end position="138"/>
    </location>
</feature>
<dbReference type="KEGG" id="psul:AU252_09695"/>
<organism evidence="4">
    <name type="scientific">Pseudarthrobacter sulfonivorans</name>
    <dbReference type="NCBI Taxonomy" id="121292"/>
    <lineage>
        <taxon>Bacteria</taxon>
        <taxon>Bacillati</taxon>
        <taxon>Actinomycetota</taxon>
        <taxon>Actinomycetes</taxon>
        <taxon>Micrococcales</taxon>
        <taxon>Micrococcaceae</taxon>
        <taxon>Pseudarthrobacter</taxon>
    </lineage>
</organism>
<dbReference type="SUPFAM" id="SSF55073">
    <property type="entry name" value="Nucleotide cyclase"/>
    <property type="match status" value="1"/>
</dbReference>
<keyword evidence="1" id="KW-0812">Transmembrane</keyword>
<dbReference type="AlphaFoldDB" id="A0A0U3QIN6"/>
<dbReference type="NCBIfam" id="TIGR00254">
    <property type="entry name" value="GGDEF"/>
    <property type="match status" value="1"/>
</dbReference>
<reference evidence="4 5" key="1">
    <citation type="submission" date="2015-12" db="EMBL/GenBank/DDBJ databases">
        <authorList>
            <person name="Shamseldin A."/>
            <person name="Moawad H."/>
            <person name="Abd El-Rahim W.M."/>
            <person name="Sadowsky M.J."/>
        </authorList>
    </citation>
    <scope>NUCLEOTIDE SEQUENCE [LARGE SCALE GENOMIC DNA]</scope>
    <source>
        <strain evidence="4 5">Ar51</strain>
    </source>
</reference>
<gene>
    <name evidence="4" type="ORF">AU252_09695</name>
</gene>
<evidence type="ECO:0000259" key="2">
    <source>
        <dbReference type="PROSITE" id="PS50887"/>
    </source>
</evidence>
<keyword evidence="1" id="KW-1133">Transmembrane helix</keyword>
<dbReference type="Pfam" id="PF00990">
    <property type="entry name" value="GGDEF"/>
    <property type="match status" value="1"/>
</dbReference>
<dbReference type="EMBL" id="CP013747">
    <property type="protein sequence ID" value="ALV41387.1"/>
    <property type="molecule type" value="Genomic_DNA"/>
</dbReference>
<feature type="transmembrane region" description="Helical" evidence="1">
    <location>
        <begin position="6"/>
        <end position="25"/>
    </location>
</feature>
<dbReference type="Proteomes" id="UP000065151">
    <property type="component" value="Chromosome"/>
</dbReference>
<dbReference type="PANTHER" id="PTHR45138:SF9">
    <property type="entry name" value="DIGUANYLATE CYCLASE DGCM-RELATED"/>
    <property type="match status" value="1"/>
</dbReference>
<feature type="domain" description="Flavodoxin-like" evidence="3">
    <location>
        <begin position="304"/>
        <end position="383"/>
    </location>
</feature>
<evidence type="ECO:0000313" key="4">
    <source>
        <dbReference type="EMBL" id="ALV41387.1"/>
    </source>
</evidence>
<feature type="transmembrane region" description="Helical" evidence="1">
    <location>
        <begin position="94"/>
        <end position="110"/>
    </location>
</feature>
<accession>A0A0U3QIN6</accession>
<dbReference type="GO" id="GO:0052621">
    <property type="term" value="F:diguanylate cyclase activity"/>
    <property type="evidence" value="ECO:0007669"/>
    <property type="project" value="TreeGrafter"/>
</dbReference>
<evidence type="ECO:0000313" key="5">
    <source>
        <dbReference type="Proteomes" id="UP000065151"/>
    </source>
</evidence>
<keyword evidence="1" id="KW-0472">Membrane</keyword>
<dbReference type="STRING" id="121292.AU252_09695"/>
<dbReference type="FunFam" id="3.30.70.270:FF:000001">
    <property type="entry name" value="Diguanylate cyclase domain protein"/>
    <property type="match status" value="1"/>
</dbReference>
<dbReference type="PANTHER" id="PTHR45138">
    <property type="entry name" value="REGULATORY COMPONENTS OF SENSORY TRANSDUCTION SYSTEM"/>
    <property type="match status" value="1"/>
</dbReference>
<name>A0A0U3QIN6_9MICC</name>
<dbReference type="Gene3D" id="3.30.70.270">
    <property type="match status" value="1"/>
</dbReference>
<sequence length="383" mass="41101">MVLDTATLRVAFGVMALVLGLLFYFSAYRYTRSPYSGWWCLALVFFLAGSAAFLLNGTAHQWWANTLGNVLLVHGGVAVWAGARSLRDLRPRRWLFTGLPLVTLVATAVDDPGTDVWAGGAVFLAAMCVTMALASRELWRLEPGYSRVRVPMAVAAAVMAVFYFGRLVYFVLEGPDGPTFATFFGSAGTTLVTMVLLVVVSFSMAALSTEQQTRALRMVATRDDLTGLLNRKAFLDMVTELLNDRAVTQGTGALILADLDNFKAVNDTYGHAAGDVALQAFAGACRDTVRSTDLVGRYGGEEFVLLIPGASAGRAEKIAEEVSRRLAQVPTADGLQMPTVSYGVALYDAGTSGLEDLIAAADRALYAAKSLGRNRTVHSDRLS</sequence>